<sequence length="116" mass="12566">MQLTRSLALRETTVALLSLSNATLNVTAGALTAARVHAKPRESYAAPSCSEFPECIVLWLLIVAGSPRSYPHALELGYLDMLCIQKLWRVESGQDDAFPGRNSLGLLLRSGLVKAL</sequence>
<dbReference type="AlphaFoldDB" id="A0A2T3BG14"/>
<name>A0A2T3BG14_AMORE</name>
<evidence type="ECO:0000313" key="1">
    <source>
        <dbReference type="EMBL" id="PSS28356.1"/>
    </source>
</evidence>
<gene>
    <name evidence="1" type="ORF">M430DRAFT_55697</name>
</gene>
<dbReference type="GeneID" id="36576635"/>
<protein>
    <submittedName>
        <fullName evidence="1">Uncharacterized protein</fullName>
    </submittedName>
</protein>
<dbReference type="InParanoid" id="A0A2T3BG14"/>
<dbReference type="Proteomes" id="UP000241818">
    <property type="component" value="Unassembled WGS sequence"/>
</dbReference>
<accession>A0A2T3BG14</accession>
<organism evidence="1 2">
    <name type="scientific">Amorphotheca resinae ATCC 22711</name>
    <dbReference type="NCBI Taxonomy" id="857342"/>
    <lineage>
        <taxon>Eukaryota</taxon>
        <taxon>Fungi</taxon>
        <taxon>Dikarya</taxon>
        <taxon>Ascomycota</taxon>
        <taxon>Pezizomycotina</taxon>
        <taxon>Leotiomycetes</taxon>
        <taxon>Helotiales</taxon>
        <taxon>Amorphothecaceae</taxon>
        <taxon>Amorphotheca</taxon>
    </lineage>
</organism>
<dbReference type="EMBL" id="KZ679006">
    <property type="protein sequence ID" value="PSS28356.1"/>
    <property type="molecule type" value="Genomic_DNA"/>
</dbReference>
<keyword evidence="2" id="KW-1185">Reference proteome</keyword>
<evidence type="ECO:0000313" key="2">
    <source>
        <dbReference type="Proteomes" id="UP000241818"/>
    </source>
</evidence>
<proteinExistence type="predicted"/>
<reference evidence="1 2" key="1">
    <citation type="journal article" date="2018" name="New Phytol.">
        <title>Comparative genomics and transcriptomics depict ericoid mycorrhizal fungi as versatile saprotrophs and plant mutualists.</title>
        <authorList>
            <person name="Martino E."/>
            <person name="Morin E."/>
            <person name="Grelet G.A."/>
            <person name="Kuo A."/>
            <person name="Kohler A."/>
            <person name="Daghino S."/>
            <person name="Barry K.W."/>
            <person name="Cichocki N."/>
            <person name="Clum A."/>
            <person name="Dockter R.B."/>
            <person name="Hainaut M."/>
            <person name="Kuo R.C."/>
            <person name="LaButti K."/>
            <person name="Lindahl B.D."/>
            <person name="Lindquist E.A."/>
            <person name="Lipzen A."/>
            <person name="Khouja H.R."/>
            <person name="Magnuson J."/>
            <person name="Murat C."/>
            <person name="Ohm R.A."/>
            <person name="Singer S.W."/>
            <person name="Spatafora J.W."/>
            <person name="Wang M."/>
            <person name="Veneault-Fourrey C."/>
            <person name="Henrissat B."/>
            <person name="Grigoriev I.V."/>
            <person name="Martin F.M."/>
            <person name="Perotto S."/>
        </authorList>
    </citation>
    <scope>NUCLEOTIDE SEQUENCE [LARGE SCALE GENOMIC DNA]</scope>
    <source>
        <strain evidence="1 2">ATCC 22711</strain>
    </source>
</reference>
<dbReference type="RefSeq" id="XP_024725881.1">
    <property type="nucleotide sequence ID" value="XM_024868554.1"/>
</dbReference>